<proteinExistence type="predicted"/>
<dbReference type="AlphaFoldDB" id="A0A7J4KVJ1"/>
<organism evidence="1 2">
    <name type="scientific">Candidatus Iainarchaeum sp</name>
    <dbReference type="NCBI Taxonomy" id="3101447"/>
    <lineage>
        <taxon>Archaea</taxon>
        <taxon>Candidatus Iainarchaeota</taxon>
        <taxon>Candidatus Iainarchaeia</taxon>
        <taxon>Candidatus Iainarchaeales</taxon>
        <taxon>Candidatus Iainarchaeaceae</taxon>
        <taxon>Candidatus Iainarchaeum</taxon>
    </lineage>
</organism>
<sequence length="137" mass="14976">ELEEIGFSELHKYGVNAFESAQVLQEAASLAEGVVYPRAQDKNQTEQMLSYAEKYLQSFGGEADVYSANAYDSFKILAATIKECKSDSGCVLQEISGLKGYAGANGQFSLDERGVAKFEQILLKTVKNGKFVVLESQ</sequence>
<evidence type="ECO:0000313" key="2">
    <source>
        <dbReference type="Proteomes" id="UP000527315"/>
    </source>
</evidence>
<accession>A0A7J4KVJ1</accession>
<dbReference type="PANTHER" id="PTHR30483">
    <property type="entry name" value="LEUCINE-SPECIFIC-BINDING PROTEIN"/>
    <property type="match status" value="1"/>
</dbReference>
<name>A0A7J4KVJ1_9ARCH</name>
<dbReference type="InterPro" id="IPR028082">
    <property type="entry name" value="Peripla_BP_I"/>
</dbReference>
<comment type="caution">
    <text evidence="1">The sequence shown here is derived from an EMBL/GenBank/DDBJ whole genome shotgun (WGS) entry which is preliminary data.</text>
</comment>
<dbReference type="Gene3D" id="3.40.50.2300">
    <property type="match status" value="2"/>
</dbReference>
<gene>
    <name evidence="1" type="ORF">HA227_02695</name>
</gene>
<protein>
    <recommendedName>
        <fullName evidence="3">ABC transporter substrate-binding protein</fullName>
    </recommendedName>
</protein>
<dbReference type="SUPFAM" id="SSF53822">
    <property type="entry name" value="Periplasmic binding protein-like I"/>
    <property type="match status" value="1"/>
</dbReference>
<dbReference type="EMBL" id="DUFJ01000064">
    <property type="protein sequence ID" value="HIH33139.1"/>
    <property type="molecule type" value="Genomic_DNA"/>
</dbReference>
<evidence type="ECO:0000313" key="1">
    <source>
        <dbReference type="EMBL" id="HIH33139.1"/>
    </source>
</evidence>
<reference evidence="2" key="1">
    <citation type="journal article" date="2020" name="bioRxiv">
        <title>A rank-normalized archaeal taxonomy based on genome phylogeny resolves widespread incomplete and uneven classifications.</title>
        <authorList>
            <person name="Rinke C."/>
            <person name="Chuvochina M."/>
            <person name="Mussig A.J."/>
            <person name="Chaumeil P.-A."/>
            <person name="Waite D.W."/>
            <person name="Whitman W.B."/>
            <person name="Parks D.H."/>
            <person name="Hugenholtz P."/>
        </authorList>
    </citation>
    <scope>NUCLEOTIDE SEQUENCE [LARGE SCALE GENOMIC DNA]</scope>
</reference>
<evidence type="ECO:0008006" key="3">
    <source>
        <dbReference type="Google" id="ProtNLM"/>
    </source>
</evidence>
<dbReference type="InterPro" id="IPR051010">
    <property type="entry name" value="BCAA_transport"/>
</dbReference>
<feature type="non-terminal residue" evidence="1">
    <location>
        <position position="1"/>
    </location>
</feature>
<dbReference type="PANTHER" id="PTHR30483:SF6">
    <property type="entry name" value="PERIPLASMIC BINDING PROTEIN OF ABC TRANSPORTER FOR NATURAL AMINO ACIDS"/>
    <property type="match status" value="1"/>
</dbReference>
<dbReference type="Proteomes" id="UP000527315">
    <property type="component" value="Unassembled WGS sequence"/>
</dbReference>